<organism evidence="1 2">
    <name type="scientific">Hansschlegelia quercus</name>
    <dbReference type="NCBI Taxonomy" id="2528245"/>
    <lineage>
        <taxon>Bacteria</taxon>
        <taxon>Pseudomonadati</taxon>
        <taxon>Pseudomonadota</taxon>
        <taxon>Alphaproteobacteria</taxon>
        <taxon>Hyphomicrobiales</taxon>
        <taxon>Methylopilaceae</taxon>
        <taxon>Hansschlegelia</taxon>
    </lineage>
</organism>
<dbReference type="AlphaFoldDB" id="A0A4Q9GKJ0"/>
<evidence type="ECO:0000313" key="2">
    <source>
        <dbReference type="Proteomes" id="UP000291613"/>
    </source>
</evidence>
<accession>A0A4Q9GKJ0</accession>
<dbReference type="Proteomes" id="UP000291613">
    <property type="component" value="Unassembled WGS sequence"/>
</dbReference>
<proteinExistence type="predicted"/>
<comment type="caution">
    <text evidence="1">The sequence shown here is derived from an EMBL/GenBank/DDBJ whole genome shotgun (WGS) entry which is preliminary data.</text>
</comment>
<evidence type="ECO:0000313" key="1">
    <source>
        <dbReference type="EMBL" id="TBN54712.1"/>
    </source>
</evidence>
<sequence>MVRPPEVNMLDVECALSDVQDLFHLLDMARRGLEADYVGDPGALGVLADIGLKRSRELQEMFFGADYPRPGDGGGA</sequence>
<gene>
    <name evidence="1" type="ORF">EYR15_00650</name>
</gene>
<name>A0A4Q9GKJ0_9HYPH</name>
<dbReference type="RefSeq" id="WP_131000964.1">
    <property type="nucleotide sequence ID" value="NZ_JBHSZR010000002.1"/>
</dbReference>
<dbReference type="EMBL" id="SIUB01000001">
    <property type="protein sequence ID" value="TBN54712.1"/>
    <property type="molecule type" value="Genomic_DNA"/>
</dbReference>
<protein>
    <submittedName>
        <fullName evidence="1">Uncharacterized protein</fullName>
    </submittedName>
</protein>
<reference evidence="1 2" key="1">
    <citation type="submission" date="2019-02" db="EMBL/GenBank/DDBJ databases">
        <title>Hansschlegelia quercus sp. nov., a novel methylotrophic bacterium from buds of oak (Quercus robur L.).</title>
        <authorList>
            <person name="Agafonova N.V."/>
            <person name="Kaparullina E.N."/>
            <person name="Grouzdev D.S."/>
            <person name="Doronina N.V."/>
        </authorList>
    </citation>
    <scope>NUCLEOTIDE SEQUENCE [LARGE SCALE GENOMIC DNA]</scope>
    <source>
        <strain evidence="1 2">Dub</strain>
    </source>
</reference>
<keyword evidence="2" id="KW-1185">Reference proteome</keyword>